<dbReference type="PANTHER" id="PTHR21248:SF22">
    <property type="entry name" value="PHOSPHOLIPASE D"/>
    <property type="match status" value="1"/>
</dbReference>
<protein>
    <recommendedName>
        <fullName evidence="8">Cardiolipin synthase</fullName>
        <ecNumber evidence="8">2.7.8.-</ecNumber>
    </recommendedName>
</protein>
<dbReference type="EMBL" id="CP022601">
    <property type="protein sequence ID" value="AXJ13110.1"/>
    <property type="molecule type" value="Genomic_DNA"/>
</dbReference>
<dbReference type="PROSITE" id="PS50035">
    <property type="entry name" value="PLD"/>
    <property type="match status" value="2"/>
</dbReference>
<comment type="subcellular location">
    <subcellularLocation>
        <location evidence="1">Cell membrane</location>
    </subcellularLocation>
</comment>
<dbReference type="EC" id="2.7.8.-" evidence="8"/>
<evidence type="ECO:0000256" key="3">
    <source>
        <dbReference type="ARBA" id="ARBA00022679"/>
    </source>
</evidence>
<dbReference type="CDD" id="cd09154">
    <property type="entry name" value="PLDc_SMU_988_like_1"/>
    <property type="match status" value="1"/>
</dbReference>
<evidence type="ECO:0000256" key="8">
    <source>
        <dbReference type="NCBIfam" id="TIGR04265"/>
    </source>
</evidence>
<reference evidence="11 12" key="1">
    <citation type="submission" date="2017-07" db="EMBL/GenBank/DDBJ databases">
        <title>Streptococcus pluranimalium as cause of bovine abortion.</title>
        <authorList>
            <person name="Rodriguez Campos S."/>
            <person name="Gobeli Brawand S."/>
            <person name="Brodard I."/>
            <person name="Rychener L."/>
            <person name="Perreten V."/>
        </authorList>
    </citation>
    <scope>NUCLEOTIDE SEQUENCE [LARGE SCALE GENOMIC DNA]</scope>
    <source>
        <strain evidence="11 12">14A0014</strain>
    </source>
</reference>
<evidence type="ECO:0000313" key="12">
    <source>
        <dbReference type="Proteomes" id="UP000255411"/>
    </source>
</evidence>
<feature type="domain" description="PLD phosphodiesterase" evidence="10">
    <location>
        <begin position="264"/>
        <end position="291"/>
    </location>
</feature>
<dbReference type="GO" id="GO:0005886">
    <property type="term" value="C:plasma membrane"/>
    <property type="evidence" value="ECO:0007669"/>
    <property type="project" value="UniProtKB-SubCell"/>
</dbReference>
<keyword evidence="4 9" id="KW-0812">Transmembrane</keyword>
<organism evidence="11 12">
    <name type="scientific">Streptococcus pluranimalium</name>
    <dbReference type="NCBI Taxonomy" id="82348"/>
    <lineage>
        <taxon>Bacteria</taxon>
        <taxon>Bacillati</taxon>
        <taxon>Bacillota</taxon>
        <taxon>Bacilli</taxon>
        <taxon>Lactobacillales</taxon>
        <taxon>Streptococcaceae</taxon>
        <taxon>Streptococcus</taxon>
    </lineage>
</organism>
<evidence type="ECO:0000256" key="5">
    <source>
        <dbReference type="ARBA" id="ARBA00022737"/>
    </source>
</evidence>
<accession>A0A345VK58</accession>
<proteinExistence type="predicted"/>
<evidence type="ECO:0000256" key="9">
    <source>
        <dbReference type="SAM" id="Phobius"/>
    </source>
</evidence>
<keyword evidence="6 9" id="KW-1133">Transmembrane helix</keyword>
<dbReference type="PANTHER" id="PTHR21248">
    <property type="entry name" value="CARDIOLIPIN SYNTHASE"/>
    <property type="match status" value="1"/>
</dbReference>
<dbReference type="SUPFAM" id="SSF56024">
    <property type="entry name" value="Phospholipase D/nuclease"/>
    <property type="match status" value="2"/>
</dbReference>
<dbReference type="CDD" id="cd09160">
    <property type="entry name" value="PLDc_SMU_988_like_2"/>
    <property type="match status" value="1"/>
</dbReference>
<dbReference type="AlphaFoldDB" id="A0A345VK58"/>
<gene>
    <name evidence="11" type="primary">ywiE</name>
    <name evidence="11" type="ORF">Sp14A_11960</name>
</gene>
<feature type="transmembrane region" description="Helical" evidence="9">
    <location>
        <begin position="32"/>
        <end position="52"/>
    </location>
</feature>
<evidence type="ECO:0000256" key="6">
    <source>
        <dbReference type="ARBA" id="ARBA00022989"/>
    </source>
</evidence>
<dbReference type="InterPro" id="IPR025202">
    <property type="entry name" value="PLD-like_dom"/>
</dbReference>
<evidence type="ECO:0000256" key="7">
    <source>
        <dbReference type="ARBA" id="ARBA00023136"/>
    </source>
</evidence>
<feature type="domain" description="PLD phosphodiesterase" evidence="10">
    <location>
        <begin position="441"/>
        <end position="468"/>
    </location>
</feature>
<keyword evidence="5" id="KW-0677">Repeat</keyword>
<dbReference type="Proteomes" id="UP000255411">
    <property type="component" value="Chromosome"/>
</dbReference>
<feature type="transmembrane region" description="Helical" evidence="9">
    <location>
        <begin position="58"/>
        <end position="75"/>
    </location>
</feature>
<keyword evidence="2" id="KW-1003">Cell membrane</keyword>
<evidence type="ECO:0000259" key="10">
    <source>
        <dbReference type="PROSITE" id="PS50035"/>
    </source>
</evidence>
<dbReference type="InterPro" id="IPR001736">
    <property type="entry name" value="PLipase_D/transphosphatidylase"/>
</dbReference>
<dbReference type="NCBIfam" id="TIGR04265">
    <property type="entry name" value="bac_cardiolipin"/>
    <property type="match status" value="1"/>
</dbReference>
<feature type="transmembrane region" description="Helical" evidence="9">
    <location>
        <begin position="87"/>
        <end position="105"/>
    </location>
</feature>
<dbReference type="InterPro" id="IPR022924">
    <property type="entry name" value="Cardiolipin_synthase"/>
</dbReference>
<keyword evidence="7 9" id="KW-0472">Membrane</keyword>
<evidence type="ECO:0000256" key="1">
    <source>
        <dbReference type="ARBA" id="ARBA00004236"/>
    </source>
</evidence>
<dbReference type="GO" id="GO:0008808">
    <property type="term" value="F:cardiolipin synthase activity"/>
    <property type="evidence" value="ECO:0007669"/>
    <property type="project" value="UniProtKB-UniRule"/>
</dbReference>
<name>A0A345VK58_9STRE</name>
<sequence>MAKRRSSNRIPITRLLPKNHSNLNRVIFSRGAIILLAILLEVLFIGLGFLWFNRLPLRVVYLEHLIGTLVVIYLFNSKMDAVSKNTWLMLMMLFPIFGSFFFLYTKTDFGVRDLKRKVTQYTNEAGKHLNQDAELLATIKENHPHTYQLVTYLNKSPGHFPIYADSRLTYYAWGDDFFQAFKEALLKAKSYIFLEYFIIDEGVMWGEILTILEQKVKEGVDVRVLYDGMVELSTLSYDYTDRMKNLGIDARAFAPIRPFLSTYYNYRDHRKITVIDGQVAFTGGVNLADEYINQIDRFGRWKDNAIKIEGQAVQTFKALFLTMWSTTNDEDEFGNFMLDYPLSVEASGYVAPYGNSPMNYHHIAENVYIDILNNAKDYVHIMTPYLVIDSEMIHALTFAAERGVEVSIIMPGIPDKPYAFILAETYFKELIDAGVSIYRYSPGFVHSKVFVSDGIKATVGTVNLDYRSLYHHFECGVYMYGSEAVEDVEEDFQETLKKCQRVTYLSLKSRPPLRKISGYLLKTIAPLL</sequence>
<dbReference type="RefSeq" id="WP_115130271.1">
    <property type="nucleotide sequence ID" value="NZ_CP022601.1"/>
</dbReference>
<dbReference type="Gene3D" id="3.30.870.10">
    <property type="entry name" value="Endonuclease Chain A"/>
    <property type="match status" value="2"/>
</dbReference>
<evidence type="ECO:0000256" key="4">
    <source>
        <dbReference type="ARBA" id="ARBA00022692"/>
    </source>
</evidence>
<dbReference type="GO" id="GO:0032049">
    <property type="term" value="P:cardiolipin biosynthetic process"/>
    <property type="evidence" value="ECO:0007669"/>
    <property type="project" value="UniProtKB-UniRule"/>
</dbReference>
<dbReference type="Pfam" id="PF13091">
    <property type="entry name" value="PLDc_2"/>
    <property type="match status" value="2"/>
</dbReference>
<evidence type="ECO:0000256" key="2">
    <source>
        <dbReference type="ARBA" id="ARBA00022475"/>
    </source>
</evidence>
<evidence type="ECO:0000313" key="11">
    <source>
        <dbReference type="EMBL" id="AXJ13110.1"/>
    </source>
</evidence>
<keyword evidence="3 11" id="KW-0808">Transferase</keyword>
<dbReference type="SMART" id="SM00155">
    <property type="entry name" value="PLDc"/>
    <property type="match status" value="2"/>
</dbReference>